<accession>A0A918TTF4</accession>
<comment type="caution">
    <text evidence="1">The sequence shown here is derived from an EMBL/GenBank/DDBJ whole genome shotgun (WGS) entry which is preliminary data.</text>
</comment>
<evidence type="ECO:0000313" key="2">
    <source>
        <dbReference type="Proteomes" id="UP000644507"/>
    </source>
</evidence>
<name>A0A918TTF4_9BACT</name>
<dbReference type="Proteomes" id="UP000644507">
    <property type="component" value="Unassembled WGS sequence"/>
</dbReference>
<protein>
    <submittedName>
        <fullName evidence="1">Uncharacterized protein</fullName>
    </submittedName>
</protein>
<keyword evidence="2" id="KW-1185">Reference proteome</keyword>
<dbReference type="AlphaFoldDB" id="A0A918TTF4"/>
<evidence type="ECO:0000313" key="1">
    <source>
        <dbReference type="EMBL" id="GHC61133.1"/>
    </source>
</evidence>
<gene>
    <name evidence="1" type="ORF">GCM10007100_30510</name>
</gene>
<reference evidence="1" key="1">
    <citation type="journal article" date="2014" name="Int. J. Syst. Evol. Microbiol.">
        <title>Complete genome sequence of Corynebacterium casei LMG S-19264T (=DSM 44701T), isolated from a smear-ripened cheese.</title>
        <authorList>
            <consortium name="US DOE Joint Genome Institute (JGI-PGF)"/>
            <person name="Walter F."/>
            <person name="Albersmeier A."/>
            <person name="Kalinowski J."/>
            <person name="Ruckert C."/>
        </authorList>
    </citation>
    <scope>NUCLEOTIDE SEQUENCE</scope>
    <source>
        <strain evidence="1">KCTC 12988</strain>
    </source>
</reference>
<sequence length="212" mass="21924">MSGASILLPAAASAVVLNTVENFNGGLVGFGGPVNYSILTGGVDGPSDGFLAITSASPNIFATRVIQPGPFTGNYRAIGANAVQFSLLDLDSEDSVVVRVGFGIRNVNFWVSNLSFDPVFGAPWQEVTVSFDDASGWTQVIGAGGATDFELALENAETFQIRADAVADGKEPDTIAGSIGIDNVSFLAIPEPGIGLLLALLPGCFLRRSRAV</sequence>
<dbReference type="EMBL" id="BMXI01000014">
    <property type="protein sequence ID" value="GHC61133.1"/>
    <property type="molecule type" value="Genomic_DNA"/>
</dbReference>
<reference evidence="1" key="2">
    <citation type="submission" date="2020-09" db="EMBL/GenBank/DDBJ databases">
        <authorList>
            <person name="Sun Q."/>
            <person name="Kim S."/>
        </authorList>
    </citation>
    <scope>NUCLEOTIDE SEQUENCE</scope>
    <source>
        <strain evidence="1">KCTC 12988</strain>
    </source>
</reference>
<proteinExistence type="predicted"/>
<organism evidence="1 2">
    <name type="scientific">Roseibacillus persicicus</name>
    <dbReference type="NCBI Taxonomy" id="454148"/>
    <lineage>
        <taxon>Bacteria</taxon>
        <taxon>Pseudomonadati</taxon>
        <taxon>Verrucomicrobiota</taxon>
        <taxon>Verrucomicrobiia</taxon>
        <taxon>Verrucomicrobiales</taxon>
        <taxon>Verrucomicrobiaceae</taxon>
        <taxon>Roseibacillus</taxon>
    </lineage>
</organism>